<sequence length="479" mass="52470">MSVFTSWPPNLTTEQLDQLTVLATTYALSHSLLYLPPVSSQNAPPPAPESAIHAPISLIPAPIPRRLFSHALTLQRAYNTLYARVALDVSFLDHVMGHGGVADVDDFTSALWSAWKRLRVDGVPQPLHLGLFRSDYLLHQPTSDDPISLKQVEFNTISSSFGPLSQRVAGMHRNLPINDTTKGLAEGLAEAHRAYDDPDAYVLFVVQPNERNIFDQRLLEYQLFESHRIRVVRRTFAELGLTASISASRALIIAPVIPGLNADPVEISVVYYRSGYAPVDYASPADYATRGLLESSRAAQCPSLALQLAGTKKVQEVLTRPGMLERFLTQEEGAAALRGSWVRIWSLDADDGAGAEEAVRCAHELVLKPQREGGGNNIYRDSIPPFVEQLPPQERAAWVAMELIRPPRSIGAYLVRSGAGRVNVHVMSELGVFGWALFGEGREVKEKQAGWLVRTKAEDVNEGGVAAGFGVLDSVLLVD</sequence>
<evidence type="ECO:0000313" key="1">
    <source>
        <dbReference type="EMBL" id="KAI9437406.1"/>
    </source>
</evidence>
<dbReference type="Proteomes" id="UP001207468">
    <property type="component" value="Unassembled WGS sequence"/>
</dbReference>
<gene>
    <name evidence="1" type="ORF">F5148DRAFT_896548</name>
</gene>
<evidence type="ECO:0000313" key="2">
    <source>
        <dbReference type="Proteomes" id="UP001207468"/>
    </source>
</evidence>
<accession>A0ACC0TT87</accession>
<proteinExistence type="predicted"/>
<comment type="caution">
    <text evidence="1">The sequence shown here is derived from an EMBL/GenBank/DDBJ whole genome shotgun (WGS) entry which is preliminary data.</text>
</comment>
<organism evidence="1 2">
    <name type="scientific">Russula earlei</name>
    <dbReference type="NCBI Taxonomy" id="71964"/>
    <lineage>
        <taxon>Eukaryota</taxon>
        <taxon>Fungi</taxon>
        <taxon>Dikarya</taxon>
        <taxon>Basidiomycota</taxon>
        <taxon>Agaricomycotina</taxon>
        <taxon>Agaricomycetes</taxon>
        <taxon>Russulales</taxon>
        <taxon>Russulaceae</taxon>
        <taxon>Russula</taxon>
    </lineage>
</organism>
<keyword evidence="2" id="KW-1185">Reference proteome</keyword>
<protein>
    <submittedName>
        <fullName evidence="1">Glutathione synthase</fullName>
    </submittedName>
</protein>
<reference evidence="1" key="1">
    <citation type="submission" date="2021-03" db="EMBL/GenBank/DDBJ databases">
        <title>Evolutionary priming and transition to the ectomycorrhizal habit in an iconic lineage of mushroom-forming fungi: is preadaptation a requirement?</title>
        <authorList>
            <consortium name="DOE Joint Genome Institute"/>
            <person name="Looney B.P."/>
            <person name="Miyauchi S."/>
            <person name="Morin E."/>
            <person name="Drula E."/>
            <person name="Courty P.E."/>
            <person name="Chicoki N."/>
            <person name="Fauchery L."/>
            <person name="Kohler A."/>
            <person name="Kuo A."/>
            <person name="LaButti K."/>
            <person name="Pangilinan J."/>
            <person name="Lipzen A."/>
            <person name="Riley R."/>
            <person name="Andreopoulos W."/>
            <person name="He G."/>
            <person name="Johnson J."/>
            <person name="Barry K.W."/>
            <person name="Grigoriev I.V."/>
            <person name="Nagy L."/>
            <person name="Hibbett D."/>
            <person name="Henrissat B."/>
            <person name="Matheny P.B."/>
            <person name="Labbe J."/>
            <person name="Martin A.F."/>
        </authorList>
    </citation>
    <scope>NUCLEOTIDE SEQUENCE</scope>
    <source>
        <strain evidence="1">BPL698</strain>
    </source>
</reference>
<dbReference type="EMBL" id="JAGFNK010000899">
    <property type="protein sequence ID" value="KAI9437406.1"/>
    <property type="molecule type" value="Genomic_DNA"/>
</dbReference>
<name>A0ACC0TT87_9AGAM</name>